<dbReference type="Proteomes" id="UP000321907">
    <property type="component" value="Unassembled WGS sequence"/>
</dbReference>
<reference evidence="5 6" key="1">
    <citation type="submission" date="2019-08" db="EMBL/GenBank/DDBJ databases">
        <title>Lewinella sp. strain SSH13 Genome sequencing and assembly.</title>
        <authorList>
            <person name="Kim I."/>
        </authorList>
    </citation>
    <scope>NUCLEOTIDE SEQUENCE [LARGE SCALE GENOMIC DNA]</scope>
    <source>
        <strain evidence="5 6">SSH13</strain>
    </source>
</reference>
<evidence type="ECO:0000313" key="6">
    <source>
        <dbReference type="Proteomes" id="UP000321907"/>
    </source>
</evidence>
<protein>
    <submittedName>
        <fullName evidence="5">TrmB family transcriptional regulator</fullName>
    </submittedName>
</protein>
<gene>
    <name evidence="5" type="ORF">FUA23_04235</name>
</gene>
<sequence>MDNLKEKVEEIGIFFESTGLTPMEARVFSLLLLSDPPQMDFFAIQEFLSASKSTISNALKRLMNEGRVDYMTKPGDRKRYFKVSPGKWLEQIKVQFAAVGPFVDTMREIRLIRENMDSKALNDSLLNIQNFFEFLSEEFPMIMAKWDQR</sequence>
<comment type="caution">
    <text evidence="5">The sequence shown here is derived from an EMBL/GenBank/DDBJ whole genome shotgun (WGS) entry which is preliminary data.</text>
</comment>
<keyword evidence="3" id="KW-0804">Transcription</keyword>
<evidence type="ECO:0000313" key="5">
    <source>
        <dbReference type="EMBL" id="TXF91019.1"/>
    </source>
</evidence>
<evidence type="ECO:0000259" key="4">
    <source>
        <dbReference type="Pfam" id="PF01978"/>
    </source>
</evidence>
<dbReference type="RefSeq" id="WP_147929476.1">
    <property type="nucleotide sequence ID" value="NZ_VOXD01000004.1"/>
</dbReference>
<dbReference type="InterPro" id="IPR036390">
    <property type="entry name" value="WH_DNA-bd_sf"/>
</dbReference>
<dbReference type="InterPro" id="IPR002831">
    <property type="entry name" value="Tscrpt_reg_TrmB_N"/>
</dbReference>
<organism evidence="5 6">
    <name type="scientific">Neolewinella aurantiaca</name>
    <dbReference type="NCBI Taxonomy" id="2602767"/>
    <lineage>
        <taxon>Bacteria</taxon>
        <taxon>Pseudomonadati</taxon>
        <taxon>Bacteroidota</taxon>
        <taxon>Saprospiria</taxon>
        <taxon>Saprospirales</taxon>
        <taxon>Lewinellaceae</taxon>
        <taxon>Neolewinella</taxon>
    </lineage>
</organism>
<dbReference type="GO" id="GO:0003677">
    <property type="term" value="F:DNA binding"/>
    <property type="evidence" value="ECO:0007669"/>
    <property type="project" value="UniProtKB-KW"/>
</dbReference>
<keyword evidence="6" id="KW-1185">Reference proteome</keyword>
<name>A0A5C7FLV3_9BACT</name>
<dbReference type="InterPro" id="IPR036388">
    <property type="entry name" value="WH-like_DNA-bd_sf"/>
</dbReference>
<feature type="domain" description="Transcription regulator TrmB N-terminal" evidence="4">
    <location>
        <begin position="18"/>
        <end position="85"/>
    </location>
</feature>
<dbReference type="PANTHER" id="PTHR38465:SF2">
    <property type="entry name" value="HTH-TYPE TRANSCRIPTIONAL REGULATOR MMPR5"/>
    <property type="match status" value="1"/>
</dbReference>
<dbReference type="PANTHER" id="PTHR38465">
    <property type="entry name" value="HTH-TYPE TRANSCRIPTIONAL REGULATOR MJ1563-RELATED"/>
    <property type="match status" value="1"/>
</dbReference>
<dbReference type="SUPFAM" id="SSF46785">
    <property type="entry name" value="Winged helix' DNA-binding domain"/>
    <property type="match status" value="1"/>
</dbReference>
<keyword evidence="2" id="KW-0238">DNA-binding</keyword>
<evidence type="ECO:0000256" key="3">
    <source>
        <dbReference type="ARBA" id="ARBA00023163"/>
    </source>
</evidence>
<dbReference type="InterPro" id="IPR052362">
    <property type="entry name" value="HTH-GbsR_regulator"/>
</dbReference>
<dbReference type="OrthoDB" id="1807857at2"/>
<evidence type="ECO:0000256" key="2">
    <source>
        <dbReference type="ARBA" id="ARBA00023125"/>
    </source>
</evidence>
<keyword evidence="1" id="KW-0805">Transcription regulation</keyword>
<dbReference type="Gene3D" id="1.10.10.10">
    <property type="entry name" value="Winged helix-like DNA-binding domain superfamily/Winged helix DNA-binding domain"/>
    <property type="match status" value="1"/>
</dbReference>
<evidence type="ECO:0000256" key="1">
    <source>
        <dbReference type="ARBA" id="ARBA00023015"/>
    </source>
</evidence>
<dbReference type="EMBL" id="VOXD01000004">
    <property type="protein sequence ID" value="TXF91019.1"/>
    <property type="molecule type" value="Genomic_DNA"/>
</dbReference>
<dbReference type="Pfam" id="PF01978">
    <property type="entry name" value="TrmB"/>
    <property type="match status" value="1"/>
</dbReference>
<accession>A0A5C7FLV3</accession>
<dbReference type="AlphaFoldDB" id="A0A5C7FLV3"/>
<proteinExistence type="predicted"/>